<gene>
    <name evidence="2" type="ORF">KK488_14845</name>
</gene>
<dbReference type="Pfam" id="PF13302">
    <property type="entry name" value="Acetyltransf_3"/>
    <property type="match status" value="1"/>
</dbReference>
<proteinExistence type="predicted"/>
<dbReference type="PANTHER" id="PTHR43792:SF1">
    <property type="entry name" value="N-ACETYLTRANSFERASE DOMAIN-CONTAINING PROTEIN"/>
    <property type="match status" value="1"/>
</dbReference>
<dbReference type="PROSITE" id="PS51186">
    <property type="entry name" value="GNAT"/>
    <property type="match status" value="1"/>
</dbReference>
<dbReference type="GO" id="GO:0016747">
    <property type="term" value="F:acyltransferase activity, transferring groups other than amino-acyl groups"/>
    <property type="evidence" value="ECO:0007669"/>
    <property type="project" value="InterPro"/>
</dbReference>
<dbReference type="InterPro" id="IPR051531">
    <property type="entry name" value="N-acetyltransferase"/>
</dbReference>
<evidence type="ECO:0000313" key="2">
    <source>
        <dbReference type="EMBL" id="MBT2188231.1"/>
    </source>
</evidence>
<dbReference type="Proteomes" id="UP001138757">
    <property type="component" value="Unassembled WGS sequence"/>
</dbReference>
<dbReference type="InterPro" id="IPR016181">
    <property type="entry name" value="Acyl_CoA_acyltransferase"/>
</dbReference>
<dbReference type="InterPro" id="IPR000182">
    <property type="entry name" value="GNAT_dom"/>
</dbReference>
<evidence type="ECO:0000313" key="3">
    <source>
        <dbReference type="Proteomes" id="UP001138757"/>
    </source>
</evidence>
<dbReference type="SUPFAM" id="SSF55729">
    <property type="entry name" value="Acyl-CoA N-acyltransferases (Nat)"/>
    <property type="match status" value="1"/>
</dbReference>
<protein>
    <submittedName>
        <fullName evidence="2">GNAT family N-acetyltransferase</fullName>
    </submittedName>
</protein>
<keyword evidence="3" id="KW-1185">Reference proteome</keyword>
<feature type="domain" description="N-acetyltransferase" evidence="1">
    <location>
        <begin position="39"/>
        <end position="200"/>
    </location>
</feature>
<evidence type="ECO:0000259" key="1">
    <source>
        <dbReference type="PROSITE" id="PS51186"/>
    </source>
</evidence>
<dbReference type="EMBL" id="JAHGAW010000009">
    <property type="protein sequence ID" value="MBT2188231.1"/>
    <property type="molecule type" value="Genomic_DNA"/>
</dbReference>
<dbReference type="AlphaFoldDB" id="A0A9X1DDV1"/>
<sequence length="218" mass="24349">MSNMFPGDLTREPSTPTLVAIPHKSRKEVALLTLETERLILRRWRNEDLAPAAAINADPEVMSWIGAGPMSVRDSGEYLTRNDAGFDTHGFGIWAVERKEDHAMIGFSGLRRFERPHHPLGSCIEAAWRFAREAWGKGYATEAARAAFLDGFNRCAIATITSWAPEGNLRSQGVMQRIGMTRRADRDFDTPALPQGHRLRRHVVFTADRATWPAPAIG</sequence>
<accession>A0A9X1DDV1</accession>
<dbReference type="RefSeq" id="WP_214624480.1">
    <property type="nucleotide sequence ID" value="NZ_JAHGAW010000009.1"/>
</dbReference>
<dbReference type="PANTHER" id="PTHR43792">
    <property type="entry name" value="GNAT FAMILY, PUTATIVE (AFU_ORTHOLOGUE AFUA_3G00765)-RELATED-RELATED"/>
    <property type="match status" value="1"/>
</dbReference>
<comment type="caution">
    <text evidence="2">The sequence shown here is derived from an EMBL/GenBank/DDBJ whole genome shotgun (WGS) entry which is preliminary data.</text>
</comment>
<name>A0A9X1DDV1_9SPHN</name>
<reference evidence="2" key="1">
    <citation type="submission" date="2021-05" db="EMBL/GenBank/DDBJ databases">
        <title>Genome of Sphingobium sp. strain.</title>
        <authorList>
            <person name="Fan R."/>
        </authorList>
    </citation>
    <scope>NUCLEOTIDE SEQUENCE</scope>
    <source>
        <strain evidence="2">H33</strain>
    </source>
</reference>
<dbReference type="Gene3D" id="3.40.630.30">
    <property type="match status" value="1"/>
</dbReference>
<organism evidence="2 3">
    <name type="scientific">Sphingobium nicotianae</name>
    <dbReference type="NCBI Taxonomy" id="2782607"/>
    <lineage>
        <taxon>Bacteria</taxon>
        <taxon>Pseudomonadati</taxon>
        <taxon>Pseudomonadota</taxon>
        <taxon>Alphaproteobacteria</taxon>
        <taxon>Sphingomonadales</taxon>
        <taxon>Sphingomonadaceae</taxon>
        <taxon>Sphingobium</taxon>
    </lineage>
</organism>